<comment type="caution">
    <text evidence="3">The sequence shown here is derived from an EMBL/GenBank/DDBJ whole genome shotgun (WGS) entry which is preliminary data.</text>
</comment>
<feature type="domain" description="Activator of Hsp90 ATPase homologue 1/2-like C-terminal" evidence="2">
    <location>
        <begin position="15"/>
        <end position="145"/>
    </location>
</feature>
<comment type="similarity">
    <text evidence="1">Belongs to the AHA1 family.</text>
</comment>
<dbReference type="InterPro" id="IPR023393">
    <property type="entry name" value="START-like_dom_sf"/>
</dbReference>
<evidence type="ECO:0000259" key="2">
    <source>
        <dbReference type="Pfam" id="PF08327"/>
    </source>
</evidence>
<organism evidence="3 4">
    <name type="scientific">Pseudooceanicola nanhaiensis</name>
    <dbReference type="NCBI Taxonomy" id="375761"/>
    <lineage>
        <taxon>Bacteria</taxon>
        <taxon>Pseudomonadati</taxon>
        <taxon>Pseudomonadota</taxon>
        <taxon>Alphaproteobacteria</taxon>
        <taxon>Rhodobacterales</taxon>
        <taxon>Paracoccaceae</taxon>
        <taxon>Pseudooceanicola</taxon>
    </lineage>
</organism>
<protein>
    <recommendedName>
        <fullName evidence="2">Activator of Hsp90 ATPase homologue 1/2-like C-terminal domain-containing protein</fullName>
    </recommendedName>
</protein>
<dbReference type="Gene3D" id="3.30.530.20">
    <property type="match status" value="1"/>
</dbReference>
<reference evidence="3" key="2">
    <citation type="submission" date="2020-09" db="EMBL/GenBank/DDBJ databases">
        <authorList>
            <person name="Sun Q."/>
            <person name="Zhou Y."/>
        </authorList>
    </citation>
    <scope>NUCLEOTIDE SEQUENCE</scope>
    <source>
        <strain evidence="3">CGMCC 1.6293</strain>
    </source>
</reference>
<accession>A0A917SRA1</accession>
<dbReference type="Pfam" id="PF08327">
    <property type="entry name" value="AHSA1"/>
    <property type="match status" value="1"/>
</dbReference>
<proteinExistence type="inferred from homology"/>
<evidence type="ECO:0000256" key="1">
    <source>
        <dbReference type="ARBA" id="ARBA00006817"/>
    </source>
</evidence>
<dbReference type="AlphaFoldDB" id="A0A917SRA1"/>
<dbReference type="Proteomes" id="UP000649829">
    <property type="component" value="Unassembled WGS sequence"/>
</dbReference>
<evidence type="ECO:0000313" key="3">
    <source>
        <dbReference type="EMBL" id="GGL92982.1"/>
    </source>
</evidence>
<reference evidence="3" key="1">
    <citation type="journal article" date="2014" name="Int. J. Syst. Evol. Microbiol.">
        <title>Complete genome sequence of Corynebacterium casei LMG S-19264T (=DSM 44701T), isolated from a smear-ripened cheese.</title>
        <authorList>
            <consortium name="US DOE Joint Genome Institute (JGI-PGF)"/>
            <person name="Walter F."/>
            <person name="Albersmeier A."/>
            <person name="Kalinowski J."/>
            <person name="Ruckert C."/>
        </authorList>
    </citation>
    <scope>NUCLEOTIDE SEQUENCE</scope>
    <source>
        <strain evidence="3">CGMCC 1.6293</strain>
    </source>
</reference>
<evidence type="ECO:0000313" key="4">
    <source>
        <dbReference type="Proteomes" id="UP000649829"/>
    </source>
</evidence>
<dbReference type="EMBL" id="BMLF01000001">
    <property type="protein sequence ID" value="GGL92982.1"/>
    <property type="molecule type" value="Genomic_DNA"/>
</dbReference>
<dbReference type="RefSeq" id="WP_028286228.1">
    <property type="nucleotide sequence ID" value="NZ_BMLF01000001.1"/>
</dbReference>
<name>A0A917SRA1_9RHOB</name>
<dbReference type="InterPro" id="IPR013538">
    <property type="entry name" value="ASHA1/2-like_C"/>
</dbReference>
<sequence>MAEYETVTLERDIACAPERLFHVMTDRDLRQAWSAPDDESVVIIDTFDCRPGGREETRCGPKEAPEFNTVGVFHVVTPGFLSFTETLVVGGRTMSIALCSHEIAESGAGSRLRVTLQITSLAGADLFDDYRGGWSAALDNLAALAAGPRPS</sequence>
<gene>
    <name evidence="3" type="ORF">GCM10011534_14010</name>
</gene>
<dbReference type="SUPFAM" id="SSF55961">
    <property type="entry name" value="Bet v1-like"/>
    <property type="match status" value="1"/>
</dbReference>
<keyword evidence="4" id="KW-1185">Reference proteome</keyword>